<dbReference type="SUPFAM" id="SSF55252">
    <property type="entry name" value="C-terminal domain of arginine repressor"/>
    <property type="match status" value="1"/>
</dbReference>
<evidence type="ECO:0000256" key="7">
    <source>
        <dbReference type="ARBA" id="ARBA00023163"/>
    </source>
</evidence>
<dbReference type="GO" id="GO:0034618">
    <property type="term" value="F:arginine binding"/>
    <property type="evidence" value="ECO:0007669"/>
    <property type="project" value="InterPro"/>
</dbReference>
<dbReference type="InterPro" id="IPR020900">
    <property type="entry name" value="Arg_repress_DNA-bd"/>
</dbReference>
<evidence type="ECO:0000259" key="10">
    <source>
        <dbReference type="Pfam" id="PF01316"/>
    </source>
</evidence>
<evidence type="ECO:0000256" key="3">
    <source>
        <dbReference type="ARBA" id="ARBA00022490"/>
    </source>
</evidence>
<dbReference type="EMBL" id="MELK01000009">
    <property type="protein sequence ID" value="OFW59885.1"/>
    <property type="molecule type" value="Genomic_DNA"/>
</dbReference>
<keyword evidence="4 8" id="KW-0678">Repressor</keyword>
<feature type="domain" description="Arginine repressor C-terminal" evidence="11">
    <location>
        <begin position="81"/>
        <end position="146"/>
    </location>
</feature>
<proteinExistence type="inferred from homology"/>
<dbReference type="Pfam" id="PF01316">
    <property type="entry name" value="Arg_repressor"/>
    <property type="match status" value="1"/>
</dbReference>
<accession>A0A1F2WSU6</accession>
<keyword evidence="6 8" id="KW-0238">DNA-binding</keyword>
<dbReference type="InterPro" id="IPR036390">
    <property type="entry name" value="WH_DNA-bd_sf"/>
</dbReference>
<dbReference type="Proteomes" id="UP000177876">
    <property type="component" value="Unassembled WGS sequence"/>
</dbReference>
<evidence type="ECO:0000259" key="11">
    <source>
        <dbReference type="Pfam" id="PF02863"/>
    </source>
</evidence>
<keyword evidence="3 8" id="KW-0963">Cytoplasm</keyword>
<dbReference type="GO" id="GO:0005737">
    <property type="term" value="C:cytoplasm"/>
    <property type="evidence" value="ECO:0007669"/>
    <property type="project" value="UniProtKB-SubCell"/>
</dbReference>
<evidence type="ECO:0000256" key="1">
    <source>
        <dbReference type="ARBA" id="ARBA00004496"/>
    </source>
</evidence>
<dbReference type="GO" id="GO:0003677">
    <property type="term" value="F:DNA binding"/>
    <property type="evidence" value="ECO:0007669"/>
    <property type="project" value="UniProtKB-KW"/>
</dbReference>
<evidence type="ECO:0000256" key="5">
    <source>
        <dbReference type="ARBA" id="ARBA00023015"/>
    </source>
</evidence>
<evidence type="ECO:0000313" key="13">
    <source>
        <dbReference type="Proteomes" id="UP000177876"/>
    </source>
</evidence>
<evidence type="ECO:0000256" key="6">
    <source>
        <dbReference type="ARBA" id="ARBA00023125"/>
    </source>
</evidence>
<dbReference type="PRINTS" id="PR01467">
    <property type="entry name" value="ARGREPRESSOR"/>
</dbReference>
<evidence type="ECO:0000256" key="8">
    <source>
        <dbReference type="HAMAP-Rule" id="MF_00173"/>
    </source>
</evidence>
<evidence type="ECO:0000256" key="4">
    <source>
        <dbReference type="ARBA" id="ARBA00022491"/>
    </source>
</evidence>
<protein>
    <recommendedName>
        <fullName evidence="8 9">Arginine repressor</fullName>
    </recommendedName>
</protein>
<keyword evidence="8" id="KW-0028">Amino-acid biosynthesis</keyword>
<comment type="function">
    <text evidence="8">Regulates arginine biosynthesis genes.</text>
</comment>
<dbReference type="GO" id="GO:0051259">
    <property type="term" value="P:protein complex oligomerization"/>
    <property type="evidence" value="ECO:0007669"/>
    <property type="project" value="InterPro"/>
</dbReference>
<dbReference type="STRING" id="1797197.A2Y75_10455"/>
<dbReference type="NCBIfam" id="TIGR01529">
    <property type="entry name" value="argR_whole"/>
    <property type="match status" value="1"/>
</dbReference>
<sequence>MDKRHRRDVIRELVSSKPLSSQSDVVKELAAHGIEADQSTISRDLREMGLVRLPGPDGVHIYGFPGEQAPAVAPGDLERGLREFVTGLEASGNILIVHTAPGNAHALAAVFDRARLDGVAGTVAGDDTIIMVAREKYSAKRLAQKLSLMT</sequence>
<evidence type="ECO:0000313" key="12">
    <source>
        <dbReference type="EMBL" id="OFW59885.1"/>
    </source>
</evidence>
<keyword evidence="7 8" id="KW-0804">Transcription</keyword>
<evidence type="ECO:0000256" key="9">
    <source>
        <dbReference type="NCBIfam" id="TIGR01529"/>
    </source>
</evidence>
<dbReference type="PANTHER" id="PTHR34471">
    <property type="entry name" value="ARGININE REPRESSOR"/>
    <property type="match status" value="1"/>
</dbReference>
<comment type="caution">
    <text evidence="12">The sequence shown here is derived from an EMBL/GenBank/DDBJ whole genome shotgun (WGS) entry which is preliminary data.</text>
</comment>
<reference evidence="12 13" key="1">
    <citation type="journal article" date="2016" name="Nat. Commun.">
        <title>Thousands of microbial genomes shed light on interconnected biogeochemical processes in an aquifer system.</title>
        <authorList>
            <person name="Anantharaman K."/>
            <person name="Brown C.T."/>
            <person name="Hug L.A."/>
            <person name="Sharon I."/>
            <person name="Castelle C.J."/>
            <person name="Probst A.J."/>
            <person name="Thomas B.C."/>
            <person name="Singh A."/>
            <person name="Wilkins M.J."/>
            <person name="Karaoz U."/>
            <person name="Brodie E.L."/>
            <person name="Williams K.H."/>
            <person name="Hubbard S.S."/>
            <person name="Banfield J.F."/>
        </authorList>
    </citation>
    <scope>NUCLEOTIDE SEQUENCE [LARGE SCALE GENOMIC DNA]</scope>
</reference>
<dbReference type="AlphaFoldDB" id="A0A1F2WSU6"/>
<dbReference type="UniPathway" id="UPA00068"/>
<dbReference type="Pfam" id="PF02863">
    <property type="entry name" value="Arg_repressor_C"/>
    <property type="match status" value="1"/>
</dbReference>
<keyword evidence="8" id="KW-0055">Arginine biosynthesis</keyword>
<dbReference type="GO" id="GO:0003700">
    <property type="term" value="F:DNA-binding transcription factor activity"/>
    <property type="evidence" value="ECO:0007669"/>
    <property type="project" value="UniProtKB-UniRule"/>
</dbReference>
<dbReference type="GO" id="GO:1900079">
    <property type="term" value="P:regulation of arginine biosynthetic process"/>
    <property type="evidence" value="ECO:0007669"/>
    <property type="project" value="UniProtKB-UniRule"/>
</dbReference>
<dbReference type="InterPro" id="IPR036251">
    <property type="entry name" value="Arg_repress_C_sf"/>
</dbReference>
<dbReference type="InterPro" id="IPR001669">
    <property type="entry name" value="Arg_repress"/>
</dbReference>
<dbReference type="InterPro" id="IPR036388">
    <property type="entry name" value="WH-like_DNA-bd_sf"/>
</dbReference>
<dbReference type="GO" id="GO:0006526">
    <property type="term" value="P:L-arginine biosynthetic process"/>
    <property type="evidence" value="ECO:0007669"/>
    <property type="project" value="UniProtKB-UniPathway"/>
</dbReference>
<dbReference type="Gene3D" id="1.10.10.10">
    <property type="entry name" value="Winged helix-like DNA-binding domain superfamily/Winged helix DNA-binding domain"/>
    <property type="match status" value="1"/>
</dbReference>
<dbReference type="Gene3D" id="3.30.1360.40">
    <property type="match status" value="1"/>
</dbReference>
<dbReference type="InterPro" id="IPR020899">
    <property type="entry name" value="Arg_repress_C"/>
</dbReference>
<dbReference type="PANTHER" id="PTHR34471:SF1">
    <property type="entry name" value="ARGININE REPRESSOR"/>
    <property type="match status" value="1"/>
</dbReference>
<name>A0A1F2WSU6_9ACTN</name>
<dbReference type="HAMAP" id="MF_00173">
    <property type="entry name" value="Arg_repressor"/>
    <property type="match status" value="1"/>
</dbReference>
<comment type="subcellular location">
    <subcellularLocation>
        <location evidence="1 8">Cytoplasm</location>
    </subcellularLocation>
</comment>
<evidence type="ECO:0000256" key="2">
    <source>
        <dbReference type="ARBA" id="ARBA00008316"/>
    </source>
</evidence>
<comment type="similarity">
    <text evidence="2 8">Belongs to the ArgR family.</text>
</comment>
<organism evidence="12 13">
    <name type="scientific">Candidatus Solincola sediminis</name>
    <dbReference type="NCBI Taxonomy" id="1797199"/>
    <lineage>
        <taxon>Bacteria</taxon>
        <taxon>Bacillati</taxon>
        <taxon>Actinomycetota</taxon>
        <taxon>Candidatus Geothermincolia</taxon>
        <taxon>Candidatus Geothermincolales</taxon>
        <taxon>Candidatus Geothermincolaceae</taxon>
        <taxon>Candidatus Solincola</taxon>
    </lineage>
</organism>
<feature type="domain" description="Arginine repressor DNA-binding" evidence="10">
    <location>
        <begin position="1"/>
        <end position="68"/>
    </location>
</feature>
<comment type="pathway">
    <text evidence="8">Amino-acid biosynthesis; L-arginine biosynthesis [regulation].</text>
</comment>
<dbReference type="SUPFAM" id="SSF46785">
    <property type="entry name" value="Winged helix' DNA-binding domain"/>
    <property type="match status" value="1"/>
</dbReference>
<keyword evidence="5 8" id="KW-0805">Transcription regulation</keyword>
<gene>
    <name evidence="8" type="primary">argR</name>
    <name evidence="12" type="ORF">A2Y75_10455</name>
</gene>